<dbReference type="AlphaFoldDB" id="A0A1Q3DX06"/>
<dbReference type="EMBL" id="BDGU01000012">
    <property type="protein sequence ID" value="GAV99258.1"/>
    <property type="molecule type" value="Genomic_DNA"/>
</dbReference>
<comment type="caution">
    <text evidence="2">The sequence shown here is derived from an EMBL/GenBank/DDBJ whole genome shotgun (WGS) entry which is preliminary data.</text>
</comment>
<gene>
    <name evidence="2" type="ORF">LENED_000701</name>
</gene>
<reference evidence="2 3" key="2">
    <citation type="submission" date="2017-02" db="EMBL/GenBank/DDBJ databases">
        <title>A genome survey and senescence transcriptome analysis in Lentinula edodes.</title>
        <authorList>
            <person name="Sakamoto Y."/>
            <person name="Nakade K."/>
            <person name="Sato S."/>
            <person name="Yoshida Y."/>
            <person name="Miyazaki K."/>
            <person name="Natsume S."/>
            <person name="Konno N."/>
        </authorList>
    </citation>
    <scope>NUCLEOTIDE SEQUENCE [LARGE SCALE GENOMIC DNA]</scope>
    <source>
        <strain evidence="2 3">NBRC 111202</strain>
    </source>
</reference>
<sequence>MHRRTGSGPAALETEPQVRSPSSSSSQGPALSSSSSSSSSSILSPPTPPVITNNDGWIEVSEISRKKSISFVPTKKPSRVSNRKMETEPLTFPTLNATPQTNSRSHTRNASSAGSSKSTKAYKSAPAGVLPLSPPAPASNYVNPMTPYATMMPQYYPHQYAYQQQHTHPQQYPYHHRGHSVAVPSIGTMPASYVIPNATASPMTIRLGMW</sequence>
<reference evidence="2 3" key="1">
    <citation type="submission" date="2016-08" db="EMBL/GenBank/DDBJ databases">
        <authorList>
            <consortium name="Lentinula edodes genome sequencing consortium"/>
            <person name="Sakamoto Y."/>
            <person name="Nakade K."/>
            <person name="Sato S."/>
            <person name="Yoshida Y."/>
            <person name="Miyazaki K."/>
            <person name="Natsume S."/>
            <person name="Konno N."/>
        </authorList>
    </citation>
    <scope>NUCLEOTIDE SEQUENCE [LARGE SCALE GENOMIC DNA]</scope>
    <source>
        <strain evidence="2 3">NBRC 111202</strain>
    </source>
</reference>
<feature type="compositionally biased region" description="Low complexity" evidence="1">
    <location>
        <begin position="110"/>
        <end position="127"/>
    </location>
</feature>
<accession>A0A1Q3DX06</accession>
<name>A0A1Q3DX06_LENED</name>
<dbReference type="Proteomes" id="UP000188533">
    <property type="component" value="Unassembled WGS sequence"/>
</dbReference>
<evidence type="ECO:0000313" key="3">
    <source>
        <dbReference type="Proteomes" id="UP000188533"/>
    </source>
</evidence>
<evidence type="ECO:0000313" key="2">
    <source>
        <dbReference type="EMBL" id="GAV99258.1"/>
    </source>
</evidence>
<keyword evidence="3" id="KW-1185">Reference proteome</keyword>
<organism evidence="2 3">
    <name type="scientific">Lentinula edodes</name>
    <name type="common">Shiitake mushroom</name>
    <name type="synonym">Lentinus edodes</name>
    <dbReference type="NCBI Taxonomy" id="5353"/>
    <lineage>
        <taxon>Eukaryota</taxon>
        <taxon>Fungi</taxon>
        <taxon>Dikarya</taxon>
        <taxon>Basidiomycota</taxon>
        <taxon>Agaricomycotina</taxon>
        <taxon>Agaricomycetes</taxon>
        <taxon>Agaricomycetidae</taxon>
        <taxon>Agaricales</taxon>
        <taxon>Marasmiineae</taxon>
        <taxon>Omphalotaceae</taxon>
        <taxon>Lentinula</taxon>
    </lineage>
</organism>
<feature type="compositionally biased region" description="Polar residues" evidence="1">
    <location>
        <begin position="93"/>
        <end position="104"/>
    </location>
</feature>
<evidence type="ECO:0000256" key="1">
    <source>
        <dbReference type="SAM" id="MobiDB-lite"/>
    </source>
</evidence>
<feature type="region of interest" description="Disordered" evidence="1">
    <location>
        <begin position="1"/>
        <end position="55"/>
    </location>
</feature>
<protein>
    <submittedName>
        <fullName evidence="2">Uncharacterized protein</fullName>
    </submittedName>
</protein>
<proteinExistence type="predicted"/>
<feature type="region of interest" description="Disordered" evidence="1">
    <location>
        <begin position="72"/>
        <end position="136"/>
    </location>
</feature>
<feature type="compositionally biased region" description="Low complexity" evidence="1">
    <location>
        <begin position="20"/>
        <end position="44"/>
    </location>
</feature>